<dbReference type="InterPro" id="IPR036412">
    <property type="entry name" value="HAD-like_sf"/>
</dbReference>
<evidence type="ECO:0000256" key="6">
    <source>
        <dbReference type="ARBA" id="ARBA00022741"/>
    </source>
</evidence>
<dbReference type="NCBIfam" id="TIGR01494">
    <property type="entry name" value="ATPase_P-type"/>
    <property type="match status" value="2"/>
</dbReference>
<feature type="compositionally biased region" description="Gly residues" evidence="13">
    <location>
        <begin position="930"/>
        <end position="941"/>
    </location>
</feature>
<dbReference type="InterPro" id="IPR018303">
    <property type="entry name" value="ATPase_P-typ_P_site"/>
</dbReference>
<feature type="domain" description="P-type ATPase A" evidence="15">
    <location>
        <begin position="442"/>
        <end position="523"/>
    </location>
</feature>
<feature type="region of interest" description="Disordered" evidence="13">
    <location>
        <begin position="723"/>
        <end position="742"/>
    </location>
</feature>
<feature type="region of interest" description="Disordered" evidence="13">
    <location>
        <begin position="1"/>
        <end position="73"/>
    </location>
</feature>
<keyword evidence="8" id="KW-0460">Magnesium</keyword>
<dbReference type="InterPro" id="IPR044492">
    <property type="entry name" value="P_typ_ATPase_HD_dom"/>
</dbReference>
<feature type="transmembrane region" description="Helical" evidence="14">
    <location>
        <begin position="1659"/>
        <end position="1680"/>
    </location>
</feature>
<evidence type="ECO:0000256" key="9">
    <source>
        <dbReference type="ARBA" id="ARBA00022967"/>
    </source>
</evidence>
<feature type="compositionally biased region" description="Basic and acidic residues" evidence="13">
    <location>
        <begin position="1312"/>
        <end position="1323"/>
    </location>
</feature>
<dbReference type="Gene3D" id="3.40.50.1000">
    <property type="entry name" value="HAD superfamily/HAD-like"/>
    <property type="match status" value="2"/>
</dbReference>
<accession>A0A4D9D6C7</accession>
<dbReference type="InterPro" id="IPR023299">
    <property type="entry name" value="ATPase_P-typ_cyto_dom_N"/>
</dbReference>
<dbReference type="SUPFAM" id="SSF81665">
    <property type="entry name" value="Calcium ATPase, transmembrane domain M"/>
    <property type="match status" value="1"/>
</dbReference>
<feature type="compositionally biased region" description="Acidic residues" evidence="13">
    <location>
        <begin position="1476"/>
        <end position="1488"/>
    </location>
</feature>
<keyword evidence="5" id="KW-0479">Metal-binding</keyword>
<dbReference type="InterPro" id="IPR023214">
    <property type="entry name" value="HAD_sf"/>
</dbReference>
<comment type="catalytic activity">
    <reaction evidence="12">
        <text>ATP + H2O = ADP + phosphate + H(+)</text>
        <dbReference type="Rhea" id="RHEA:13065"/>
        <dbReference type="ChEBI" id="CHEBI:15377"/>
        <dbReference type="ChEBI" id="CHEBI:15378"/>
        <dbReference type="ChEBI" id="CHEBI:30616"/>
        <dbReference type="ChEBI" id="CHEBI:43474"/>
        <dbReference type="ChEBI" id="CHEBI:456216"/>
    </reaction>
</comment>
<dbReference type="PANTHER" id="PTHR45630">
    <property type="entry name" value="CATION-TRANSPORTING ATPASE-RELATED"/>
    <property type="match status" value="1"/>
</dbReference>
<dbReference type="GO" id="GO:0046872">
    <property type="term" value="F:metal ion binding"/>
    <property type="evidence" value="ECO:0007669"/>
    <property type="project" value="UniProtKB-KW"/>
</dbReference>
<keyword evidence="7" id="KW-0067">ATP-binding</keyword>
<feature type="transmembrane region" description="Helical" evidence="14">
    <location>
        <begin position="361"/>
        <end position="379"/>
    </location>
</feature>
<comment type="caution">
    <text evidence="16">The sequence shown here is derived from an EMBL/GenBank/DDBJ whole genome shotgun (WGS) entry which is preliminary data.</text>
</comment>
<evidence type="ECO:0000256" key="7">
    <source>
        <dbReference type="ARBA" id="ARBA00022840"/>
    </source>
</evidence>
<dbReference type="SFLD" id="SFLDS00003">
    <property type="entry name" value="Haloacid_Dehalogenase"/>
    <property type="match status" value="1"/>
</dbReference>
<keyword evidence="6" id="KW-0547">Nucleotide-binding</keyword>
<keyword evidence="17" id="KW-1185">Reference proteome</keyword>
<organism evidence="16 17">
    <name type="scientific">Nannochloropsis salina CCMP1776</name>
    <dbReference type="NCBI Taxonomy" id="1027361"/>
    <lineage>
        <taxon>Eukaryota</taxon>
        <taxon>Sar</taxon>
        <taxon>Stramenopiles</taxon>
        <taxon>Ochrophyta</taxon>
        <taxon>Eustigmatophyceae</taxon>
        <taxon>Eustigmatales</taxon>
        <taxon>Monodopsidaceae</taxon>
        <taxon>Microchloropsis</taxon>
        <taxon>Microchloropsis salina</taxon>
    </lineage>
</organism>
<feature type="transmembrane region" description="Helical" evidence="14">
    <location>
        <begin position="611"/>
        <end position="631"/>
    </location>
</feature>
<evidence type="ECO:0000256" key="12">
    <source>
        <dbReference type="ARBA" id="ARBA00049360"/>
    </source>
</evidence>
<feature type="transmembrane region" description="Helical" evidence="14">
    <location>
        <begin position="1545"/>
        <end position="1564"/>
    </location>
</feature>
<keyword evidence="4 14" id="KW-0812">Transmembrane</keyword>
<name>A0A4D9D6C7_9STRA</name>
<reference evidence="16 17" key="1">
    <citation type="submission" date="2019-01" db="EMBL/GenBank/DDBJ databases">
        <title>Nuclear Genome Assembly of the Microalgal Biofuel strain Nannochloropsis salina CCMP1776.</title>
        <authorList>
            <person name="Hovde B."/>
        </authorList>
    </citation>
    <scope>NUCLEOTIDE SEQUENCE [LARGE SCALE GENOMIC DNA]</scope>
    <source>
        <strain evidence="16 17">CCMP1776</strain>
    </source>
</reference>
<dbReference type="EMBL" id="SDOX01000011">
    <property type="protein sequence ID" value="TFJ85553.1"/>
    <property type="molecule type" value="Genomic_DNA"/>
</dbReference>
<feature type="transmembrane region" description="Helical" evidence="14">
    <location>
        <begin position="1687"/>
        <end position="1707"/>
    </location>
</feature>
<dbReference type="SUPFAM" id="SSF81660">
    <property type="entry name" value="Metal cation-transporting ATPase, ATP-binding domain N"/>
    <property type="match status" value="1"/>
</dbReference>
<evidence type="ECO:0000256" key="14">
    <source>
        <dbReference type="SAM" id="Phobius"/>
    </source>
</evidence>
<evidence type="ECO:0000256" key="8">
    <source>
        <dbReference type="ARBA" id="ARBA00022842"/>
    </source>
</evidence>
<feature type="compositionally biased region" description="Low complexity" evidence="13">
    <location>
        <begin position="1302"/>
        <end position="1311"/>
    </location>
</feature>
<dbReference type="InterPro" id="IPR001757">
    <property type="entry name" value="P_typ_ATPase"/>
</dbReference>
<evidence type="ECO:0000256" key="11">
    <source>
        <dbReference type="ARBA" id="ARBA00023136"/>
    </source>
</evidence>
<dbReference type="FunFam" id="1.20.1110.10:FF:000023">
    <property type="entry name" value="Cation-transporting ATPase"/>
    <property type="match status" value="1"/>
</dbReference>
<dbReference type="OrthoDB" id="48943at2759"/>
<keyword evidence="9" id="KW-1278">Translocase</keyword>
<dbReference type="InterPro" id="IPR006544">
    <property type="entry name" value="P-type_TPase_V"/>
</dbReference>
<dbReference type="InterPro" id="IPR008250">
    <property type="entry name" value="ATPase_P-typ_transduc_dom_A_sf"/>
</dbReference>
<evidence type="ECO:0000313" key="16">
    <source>
        <dbReference type="EMBL" id="TFJ85553.1"/>
    </source>
</evidence>
<comment type="subcellular location">
    <subcellularLocation>
        <location evidence="1">Membrane</location>
        <topology evidence="1">Multi-pass membrane protein</topology>
    </subcellularLocation>
</comment>
<keyword evidence="11 14" id="KW-0472">Membrane</keyword>
<feature type="region of interest" description="Disordered" evidence="13">
    <location>
        <begin position="1296"/>
        <end position="1337"/>
    </location>
</feature>
<feature type="transmembrane region" description="Helical" evidence="14">
    <location>
        <begin position="651"/>
        <end position="670"/>
    </location>
</feature>
<evidence type="ECO:0000256" key="10">
    <source>
        <dbReference type="ARBA" id="ARBA00022989"/>
    </source>
</evidence>
<dbReference type="Gene3D" id="3.40.1110.10">
    <property type="entry name" value="Calcium-transporting ATPase, cytoplasmic domain N"/>
    <property type="match status" value="2"/>
</dbReference>
<evidence type="ECO:0000256" key="4">
    <source>
        <dbReference type="ARBA" id="ARBA00022692"/>
    </source>
</evidence>
<dbReference type="Pfam" id="PF13246">
    <property type="entry name" value="Cation_ATPase"/>
    <property type="match status" value="1"/>
</dbReference>
<dbReference type="SFLD" id="SFLDG00002">
    <property type="entry name" value="C1.7:_P-type_atpase_like"/>
    <property type="match status" value="1"/>
</dbReference>
<proteinExistence type="inferred from homology"/>
<dbReference type="SFLD" id="SFLDF00027">
    <property type="entry name" value="p-type_atpase"/>
    <property type="match status" value="1"/>
</dbReference>
<feature type="region of interest" description="Disordered" evidence="13">
    <location>
        <begin position="904"/>
        <end position="955"/>
    </location>
</feature>
<evidence type="ECO:0000256" key="3">
    <source>
        <dbReference type="ARBA" id="ARBA00022553"/>
    </source>
</evidence>
<evidence type="ECO:0000256" key="5">
    <source>
        <dbReference type="ARBA" id="ARBA00022723"/>
    </source>
</evidence>
<dbReference type="InterPro" id="IPR059000">
    <property type="entry name" value="ATPase_P-type_domA"/>
</dbReference>
<dbReference type="GO" id="GO:0005524">
    <property type="term" value="F:ATP binding"/>
    <property type="evidence" value="ECO:0007669"/>
    <property type="project" value="UniProtKB-KW"/>
</dbReference>
<dbReference type="GO" id="GO:0016887">
    <property type="term" value="F:ATP hydrolysis activity"/>
    <property type="evidence" value="ECO:0007669"/>
    <property type="project" value="InterPro"/>
</dbReference>
<keyword evidence="3" id="KW-0597">Phosphoprotein</keyword>
<dbReference type="PRINTS" id="PR00119">
    <property type="entry name" value="CATATPASE"/>
</dbReference>
<evidence type="ECO:0000256" key="2">
    <source>
        <dbReference type="ARBA" id="ARBA00006000"/>
    </source>
</evidence>
<dbReference type="Proteomes" id="UP000355283">
    <property type="component" value="Unassembled WGS sequence"/>
</dbReference>
<gene>
    <name evidence="16" type="ORF">NSK_003062</name>
</gene>
<evidence type="ECO:0000313" key="17">
    <source>
        <dbReference type="Proteomes" id="UP000355283"/>
    </source>
</evidence>
<feature type="transmembrane region" description="Helical" evidence="14">
    <location>
        <begin position="1609"/>
        <end position="1630"/>
    </location>
</feature>
<sequence length="1844" mass="201776">MAEDERSTLLPPLPRHPVALTSLKSPLCPYAVDLEVSPPARRRRPPNEFVSKKPSLLPSRRHNQSEQPQPQAKSLLSISVAPGENSQGLASSRQTVQAVGRNKNNAVGGDGTVSKPDSNPGAGQSEKPIDEDSLILTIKSAIFLRPDSLKNTGYWTLNVLTAGLLGLLCRWYPTLLRKLRYATVDALDPRAELVLITSLDDFESYTAILALDLTDLTQGWQPVGHVRQRVTRRHRGDQRAGQQAVEASPRMFFWRHERFWFHPRESQGQSRGAGPWLRRAFDLSQSYREMHRISAERLEESLVDDVALDAAFARLLTYGENQLDVNIPPFPSLILQELLKPFFAFQLFSIIIWILQEYYIYMYVVVALSVISIIQSAYAEYQNLKALERLAKADGIINKIRLYASGRGMHASRSSDEDLLPSRSPGAAHAGGKLFACLTADPVATSSLQPGDVVHISTNMILPCDVLLLAGSVVMSEAMLTGESAPVLKSALPLDAPDTGFKPDSDRDRRYILFGGTKVLQAKCGNVPPVPSEDLAADGVRCLWDFGVPGPAASDHHSHHHHRHAGSITFEEMPAMGLVLRTGFSTARGQLIRAILFPKPSKFNFERQTFLFMRILLLVLGVGIAFQVAIYRRNRVDAFKTFLDSLNLVTVAVPPALPLALSVGVSVALARLKSYGIFCSDSSRISAAGRVNCLCFDKTGTLTTDGLTLKGVACVQQQQQQQYQSGDGNADRSDTRSAPGSKVLGGDLVTDVAKLHAVALEEGVRRAISRNNSSTCLSSKADENAVKGTGAAPPLSLSSAAMALPTAATNLFNEAAEPANNHKLMLSYVMAACHSISILDQTDDATALVLRLNSEIIADPSSLPERRQALERILEERGLLSTVEELVLDPDHDESILIKVEVEEEQEDGHEEEGGVASGHRRGLGRVSSSGGGVSGSGAGSSGRPYHPVNEEKEEEPLLDLPIAAYSDNVSDKTQHLVGDSLEILCFQESGWRYCVRPSEPPNLSELLRTMGPGALKRLFRDGAFDDFNIWRHPRLASYVDTVLLPPKSLKQTRHSSALAMVRRFDFDSDLRRMAAIVRTLPNLEPTGLSSAGNTRKRGGSASRFRYDQAGQHFLLVKGAPESIRDICNPATLPHDLEAQLQRLTLSGYRVLACGTRALEHLSEAELLRGTREELEKNLTFVGLLVMENALKEETTGYLRDYARAGLRQIMVTGDNPLTALAVSKMAGSAFLCAWRHPLLVDLGSGAGSREPRLAVVDVLDPTLQWDLQEYLQAYLGSALLTLNATKAAEIGKGIIDDRDSGGSSRDGSSQGDDRPRNSKDRIPSTTPALALAGNGGRKPPPALAAVDLVCTGRAFAALLAQHAPFREEKDCDGEAWTPLEVVLLKCNVFARMSPHNKQELMRSLQELDYVVCMTGDGANDSGALKAADIGISIASAKNVLLSEPGTAQKKGKVAPGESSARVLDGTMAKGKADEASENEERQDDDNPENAKIATEISTAEAAVTAAPSIAAPFATGLHHIGAVCTVVTEGRGTLATSFSMFKYMFLYGIIQFCGVLILYAFLLELSSMQYLYADLFVVLPFVTFMPSMEATPRLTRGTPETNLVSLSVMRSIFGHSALIIFFQLFQQWLLLRQDWYHPPDYSAPGFDRQVTISSSSKFLFSNFMYIFLAIAFCQTYGLFRVPLYKNLILSALVVVEVAVSIFLVILDLPIFDHIFQVQGAELVPAYRHKLVGWGLVSGLSFILYERYLVPHKSLDEDPVAAAPPRRIVTADYTPFRRDGGGCGVGGDAEVQEEDAAAVLIDEPVDMVEEKEGWFWRAFNGEIKCFPKFWHRTPLFHRFNVKYD</sequence>
<dbReference type="PROSITE" id="PS00154">
    <property type="entry name" value="ATPASE_E1_E2"/>
    <property type="match status" value="1"/>
</dbReference>
<dbReference type="Pfam" id="PF00122">
    <property type="entry name" value="E1-E2_ATPase"/>
    <property type="match status" value="1"/>
</dbReference>
<dbReference type="Gene3D" id="1.20.1110.10">
    <property type="entry name" value="Calcium-transporting ATPase, transmembrane domain"/>
    <property type="match status" value="1"/>
</dbReference>
<dbReference type="PANTHER" id="PTHR45630:SF8">
    <property type="entry name" value="CATION-TRANSPORTING ATPASE"/>
    <property type="match status" value="1"/>
</dbReference>
<evidence type="ECO:0000259" key="15">
    <source>
        <dbReference type="Pfam" id="PF00122"/>
    </source>
</evidence>
<dbReference type="GO" id="GO:0019829">
    <property type="term" value="F:ATPase-coupled monoatomic cation transmembrane transporter activity"/>
    <property type="evidence" value="ECO:0007669"/>
    <property type="project" value="TreeGrafter"/>
</dbReference>
<feature type="region of interest" description="Disordered" evidence="13">
    <location>
        <begin position="102"/>
        <end position="128"/>
    </location>
</feature>
<comment type="similarity">
    <text evidence="2">Belongs to the cation transport ATPase (P-type) (TC 3.A.3) family. Type V subfamily.</text>
</comment>
<protein>
    <recommendedName>
        <fullName evidence="15">P-type ATPase A domain-containing protein</fullName>
    </recommendedName>
</protein>
<evidence type="ECO:0000256" key="13">
    <source>
        <dbReference type="SAM" id="MobiDB-lite"/>
    </source>
</evidence>
<evidence type="ECO:0000256" key="1">
    <source>
        <dbReference type="ARBA" id="ARBA00004141"/>
    </source>
</evidence>
<dbReference type="SUPFAM" id="SSF56784">
    <property type="entry name" value="HAD-like"/>
    <property type="match status" value="1"/>
</dbReference>
<keyword evidence="10 14" id="KW-1133">Transmembrane helix</keyword>
<feature type="region of interest" description="Disordered" evidence="13">
    <location>
        <begin position="1447"/>
        <end position="1489"/>
    </location>
</feature>
<dbReference type="InterPro" id="IPR023298">
    <property type="entry name" value="ATPase_P-typ_TM_dom_sf"/>
</dbReference>
<dbReference type="SUPFAM" id="SSF81653">
    <property type="entry name" value="Calcium ATPase, transduction domain A"/>
    <property type="match status" value="1"/>
</dbReference>
<dbReference type="Gene3D" id="2.70.150.10">
    <property type="entry name" value="Calcium-transporting ATPase, cytoplasmic transduction domain A"/>
    <property type="match status" value="2"/>
</dbReference>
<dbReference type="GO" id="GO:0140358">
    <property type="term" value="F:P-type transmembrane transporter activity"/>
    <property type="evidence" value="ECO:0007669"/>
    <property type="project" value="InterPro"/>
</dbReference>
<feature type="transmembrane region" description="Helical" evidence="14">
    <location>
        <begin position="338"/>
        <end position="355"/>
    </location>
</feature>
<dbReference type="GO" id="GO:0016020">
    <property type="term" value="C:membrane"/>
    <property type="evidence" value="ECO:0007669"/>
    <property type="project" value="UniProtKB-SubCell"/>
</dbReference>